<dbReference type="PANTHER" id="PTHR10877">
    <property type="entry name" value="POLYCYSTIN FAMILY MEMBER"/>
    <property type="match status" value="1"/>
</dbReference>
<evidence type="ECO:0000256" key="12">
    <source>
        <dbReference type="ARBA" id="ARBA00023136"/>
    </source>
</evidence>
<dbReference type="PRINTS" id="PR01433">
    <property type="entry name" value="POLYCYSTIN2"/>
</dbReference>
<keyword evidence="4" id="KW-0813">Transport</keyword>
<feature type="transmembrane region" description="Helical" evidence="21">
    <location>
        <begin position="42"/>
        <end position="61"/>
    </location>
</feature>
<evidence type="ECO:0000259" key="22">
    <source>
        <dbReference type="PROSITE" id="PS50222"/>
    </source>
</evidence>
<name>A0A7R9QQK7_9ACAR</name>
<evidence type="ECO:0000256" key="5">
    <source>
        <dbReference type="ARBA" id="ARBA00022475"/>
    </source>
</evidence>
<feature type="transmembrane region" description="Helical" evidence="21">
    <location>
        <begin position="495"/>
        <end position="520"/>
    </location>
</feature>
<evidence type="ECO:0000256" key="3">
    <source>
        <dbReference type="ARBA" id="ARBA00007200"/>
    </source>
</evidence>
<dbReference type="SMART" id="SM00054">
    <property type="entry name" value="EFh"/>
    <property type="match status" value="2"/>
</dbReference>
<keyword evidence="18" id="KW-0479">Metal-binding</keyword>
<keyword evidence="15" id="KW-0966">Cell projection</keyword>
<dbReference type="Gene3D" id="1.10.238.10">
    <property type="entry name" value="EF-hand"/>
    <property type="match status" value="1"/>
</dbReference>
<dbReference type="EMBL" id="CAJPVJ010007709">
    <property type="protein sequence ID" value="CAG2171439.1"/>
    <property type="molecule type" value="Genomic_DNA"/>
</dbReference>
<feature type="transmembrane region" description="Helical" evidence="21">
    <location>
        <begin position="398"/>
        <end position="417"/>
    </location>
</feature>
<feature type="transmembrane region" description="Helical" evidence="21">
    <location>
        <begin position="437"/>
        <end position="459"/>
    </location>
</feature>
<evidence type="ECO:0000256" key="14">
    <source>
        <dbReference type="ARBA" id="ARBA00023180"/>
    </source>
</evidence>
<keyword evidence="7 21" id="KW-0812">Transmembrane</keyword>
<evidence type="ECO:0000313" key="24">
    <source>
        <dbReference type="Proteomes" id="UP000728032"/>
    </source>
</evidence>
<evidence type="ECO:0000256" key="18">
    <source>
        <dbReference type="PIRSR" id="PIRSR603915-1"/>
    </source>
</evidence>
<keyword evidence="16 18" id="KW-0407">Ion channel</keyword>
<dbReference type="FunFam" id="1.10.287.70:FF:000055">
    <property type="entry name" value="Polycystic kidney disease 2-like 1"/>
    <property type="match status" value="1"/>
</dbReference>
<gene>
    <name evidence="23" type="ORF">ONB1V03_LOCUS10901</name>
</gene>
<evidence type="ECO:0000256" key="2">
    <source>
        <dbReference type="ARBA" id="ARBA00004541"/>
    </source>
</evidence>
<comment type="similarity">
    <text evidence="3">Belongs to the polycystin family.</text>
</comment>
<evidence type="ECO:0000256" key="17">
    <source>
        <dbReference type="ARBA" id="ARBA00023329"/>
    </source>
</evidence>
<evidence type="ECO:0000256" key="6">
    <source>
        <dbReference type="ARBA" id="ARBA00022673"/>
    </source>
</evidence>
<comment type="subcellular location">
    <subcellularLocation>
        <location evidence="1">Cell projection</location>
        <location evidence="1">Cilium membrane</location>
        <topology evidence="1">Multi-pass membrane protein</topology>
    </subcellularLocation>
    <subcellularLocation>
        <location evidence="2">Cytoplasmic vesicle</location>
    </subcellularLocation>
</comment>
<evidence type="ECO:0000256" key="21">
    <source>
        <dbReference type="SAM" id="Phobius"/>
    </source>
</evidence>
<evidence type="ECO:0000256" key="19">
    <source>
        <dbReference type="PIRSR" id="PIRSR603915-2"/>
    </source>
</evidence>
<keyword evidence="8 18" id="KW-0106">Calcium</keyword>
<feature type="domain" description="EF-hand" evidence="22">
    <location>
        <begin position="594"/>
        <end position="629"/>
    </location>
</feature>
<keyword evidence="17" id="KW-0968">Cytoplasmic vesicle</keyword>
<dbReference type="EMBL" id="OC922534">
    <property type="protein sequence ID" value="CAD7654252.1"/>
    <property type="molecule type" value="Genomic_DNA"/>
</dbReference>
<dbReference type="SUPFAM" id="SSF81324">
    <property type="entry name" value="Voltage-gated potassium channels"/>
    <property type="match status" value="1"/>
</dbReference>
<evidence type="ECO:0000313" key="23">
    <source>
        <dbReference type="EMBL" id="CAD7654252.1"/>
    </source>
</evidence>
<evidence type="ECO:0000256" key="10">
    <source>
        <dbReference type="ARBA" id="ARBA00023054"/>
    </source>
</evidence>
<feature type="transmembrane region" description="Helical" evidence="21">
    <location>
        <begin position="287"/>
        <end position="305"/>
    </location>
</feature>
<dbReference type="GO" id="GO:0005509">
    <property type="term" value="F:calcium ion binding"/>
    <property type="evidence" value="ECO:0007669"/>
    <property type="project" value="InterPro"/>
</dbReference>
<organism evidence="23">
    <name type="scientific">Oppiella nova</name>
    <dbReference type="NCBI Taxonomy" id="334625"/>
    <lineage>
        <taxon>Eukaryota</taxon>
        <taxon>Metazoa</taxon>
        <taxon>Ecdysozoa</taxon>
        <taxon>Arthropoda</taxon>
        <taxon>Chelicerata</taxon>
        <taxon>Arachnida</taxon>
        <taxon>Acari</taxon>
        <taxon>Acariformes</taxon>
        <taxon>Sarcoptiformes</taxon>
        <taxon>Oribatida</taxon>
        <taxon>Brachypylina</taxon>
        <taxon>Oppioidea</taxon>
        <taxon>Oppiidae</taxon>
        <taxon>Oppiella</taxon>
    </lineage>
</organism>
<dbReference type="GO" id="GO:0031410">
    <property type="term" value="C:cytoplasmic vesicle"/>
    <property type="evidence" value="ECO:0007669"/>
    <property type="project" value="UniProtKB-SubCell"/>
</dbReference>
<evidence type="ECO:0000256" key="15">
    <source>
        <dbReference type="ARBA" id="ARBA00023273"/>
    </source>
</evidence>
<dbReference type="Pfam" id="PF20519">
    <property type="entry name" value="Polycystin_dom"/>
    <property type="match status" value="1"/>
</dbReference>
<evidence type="ECO:0000256" key="1">
    <source>
        <dbReference type="ARBA" id="ARBA00004272"/>
    </source>
</evidence>
<evidence type="ECO:0000256" key="9">
    <source>
        <dbReference type="ARBA" id="ARBA00022989"/>
    </source>
</evidence>
<dbReference type="GO" id="GO:0060170">
    <property type="term" value="C:ciliary membrane"/>
    <property type="evidence" value="ECO:0007669"/>
    <property type="project" value="UniProtKB-SubCell"/>
</dbReference>
<feature type="disulfide bond" evidence="19">
    <location>
        <begin position="146"/>
        <end position="159"/>
    </location>
</feature>
<dbReference type="InterPro" id="IPR003915">
    <property type="entry name" value="PKD_2"/>
</dbReference>
<evidence type="ECO:0000256" key="20">
    <source>
        <dbReference type="SAM" id="MobiDB-lite"/>
    </source>
</evidence>
<keyword evidence="5" id="KW-1003">Cell membrane</keyword>
<dbReference type="OrthoDB" id="444119at2759"/>
<feature type="region of interest" description="Disordered" evidence="20">
    <location>
        <begin position="636"/>
        <end position="666"/>
    </location>
</feature>
<keyword evidence="9 21" id="KW-1133">Transmembrane helix</keyword>
<feature type="binding site" evidence="18">
    <location>
        <position position="618"/>
    </location>
    <ligand>
        <name>Ca(2+)</name>
        <dbReference type="ChEBI" id="CHEBI:29108"/>
        <label>2</label>
    </ligand>
</feature>
<reference evidence="23" key="1">
    <citation type="submission" date="2020-11" db="EMBL/GenBank/DDBJ databases">
        <authorList>
            <person name="Tran Van P."/>
        </authorList>
    </citation>
    <scope>NUCLEOTIDE SEQUENCE</scope>
</reference>
<dbReference type="InterPro" id="IPR046791">
    <property type="entry name" value="Polycystin_dom"/>
</dbReference>
<evidence type="ECO:0000256" key="7">
    <source>
        <dbReference type="ARBA" id="ARBA00022692"/>
    </source>
</evidence>
<feature type="binding site" evidence="18">
    <location>
        <position position="609"/>
    </location>
    <ligand>
        <name>Ca(2+)</name>
        <dbReference type="ChEBI" id="CHEBI:29108"/>
        <label>2</label>
    </ligand>
</feature>
<keyword evidence="14" id="KW-0325">Glycoprotein</keyword>
<accession>A0A7R9QQK7</accession>
<dbReference type="Gene3D" id="1.10.287.70">
    <property type="match status" value="1"/>
</dbReference>
<dbReference type="Gene3D" id="1.20.120.350">
    <property type="entry name" value="Voltage-gated potassium channels. Chain C"/>
    <property type="match status" value="1"/>
</dbReference>
<keyword evidence="13" id="KW-1015">Disulfide bond</keyword>
<feature type="compositionally biased region" description="Basic and acidic residues" evidence="20">
    <location>
        <begin position="636"/>
        <end position="649"/>
    </location>
</feature>
<dbReference type="GO" id="GO:0050982">
    <property type="term" value="P:detection of mechanical stimulus"/>
    <property type="evidence" value="ECO:0007669"/>
    <property type="project" value="TreeGrafter"/>
</dbReference>
<dbReference type="PROSITE" id="PS00018">
    <property type="entry name" value="EF_HAND_1"/>
    <property type="match status" value="1"/>
</dbReference>
<sequence length="711" mass="81876">MIDGNNFWNRFQKTFGVFWLTKQILPKDADKGSIIKTTLRELLIYVAFLTTITYITFSMMNPTMYYQTKIMSDLFLDRADSSGVTFRTASQMDDFWKFAEGPLMDGLYWERWYNNDTLVTKNSVLYENYLLGSPRMRQLKVKNDSCEVHKDFQRAIFSCYNFYAQPYEDRETTNAKNDTSFQWREIKSFAKNDVWGILGTYSGEGGYIVDLTLNKTKALAKIKDLKKNLWIDRGTRAIFIDFTTYNPNINLYVVTKLIAEFPATGGLITSWQFRTLNLLENSSDAPIALYICFTLFVVFIAYYIIEELVEIKTLGFWPYFQSSGWNFLDIFTILISVMLVFFLIYRKYVINKIFSEAYTTNGDSMESMDTESLQNSSSLALQIETYQFDTLGFWSAQFSNILAVLSFVAWIKLFKYISFNKTMSQLSSTLSRCAKDIAGFGVMFFIVFFAFAQLGYLLFGTQVKDYSSFGKAVFTLLRLILGDFDFQALEAANRVLGPIFFLSYIFFVFFVLMNMFLAIINDTYAEVKAEIGDDTNEFAVMDYFKSISNQLLTKLGAQKEQIEGIQQAIKDSGFDGSKNVSFAAVRQKLKERDLSDQEIEMLFSKYDLDQNRELDEQELRAMFADLEGKKNEIEKEMAENENKRPESSRSVHRYGGGGGPDMSKLTKRVDRMEYTLSVISSKIDSVLGGKVLLAAKPDDVKTRLDEEDLDN</sequence>
<dbReference type="InterPro" id="IPR018247">
    <property type="entry name" value="EF_Hand_1_Ca_BS"/>
</dbReference>
<keyword evidence="11 18" id="KW-0406">Ion transport</keyword>
<dbReference type="PROSITE" id="PS50222">
    <property type="entry name" value="EF_HAND_2"/>
    <property type="match status" value="1"/>
</dbReference>
<dbReference type="GO" id="GO:0005262">
    <property type="term" value="F:calcium channel activity"/>
    <property type="evidence" value="ECO:0007669"/>
    <property type="project" value="UniProtKB-KW"/>
</dbReference>
<keyword evidence="18" id="KW-0109">Calcium transport</keyword>
<feature type="binding site" evidence="18">
    <location>
        <position position="607"/>
    </location>
    <ligand>
        <name>Ca(2+)</name>
        <dbReference type="ChEBI" id="CHEBI:29108"/>
        <label>2</label>
    </ligand>
</feature>
<dbReference type="Proteomes" id="UP000728032">
    <property type="component" value="Unassembled WGS sequence"/>
</dbReference>
<evidence type="ECO:0000256" key="8">
    <source>
        <dbReference type="ARBA" id="ARBA00022837"/>
    </source>
</evidence>
<feature type="transmembrane region" description="Helical" evidence="21">
    <location>
        <begin position="325"/>
        <end position="345"/>
    </location>
</feature>
<keyword evidence="24" id="KW-1185">Reference proteome</keyword>
<dbReference type="InterPro" id="IPR013122">
    <property type="entry name" value="PKD1_2_channel"/>
</dbReference>
<dbReference type="InterPro" id="IPR011992">
    <property type="entry name" value="EF-hand-dom_pair"/>
</dbReference>
<dbReference type="AlphaFoldDB" id="A0A7R9QQK7"/>
<keyword evidence="12 21" id="KW-0472">Membrane</keyword>
<dbReference type="SUPFAM" id="SSF47473">
    <property type="entry name" value="EF-hand"/>
    <property type="match status" value="1"/>
</dbReference>
<keyword evidence="10" id="KW-0175">Coiled coil</keyword>
<dbReference type="PANTHER" id="PTHR10877:SF183">
    <property type="entry name" value="AT14535P-RELATED"/>
    <property type="match status" value="1"/>
</dbReference>
<evidence type="ECO:0000256" key="4">
    <source>
        <dbReference type="ARBA" id="ARBA00022448"/>
    </source>
</evidence>
<dbReference type="InterPro" id="IPR051223">
    <property type="entry name" value="Polycystin"/>
</dbReference>
<evidence type="ECO:0000256" key="11">
    <source>
        <dbReference type="ARBA" id="ARBA00023065"/>
    </source>
</evidence>
<dbReference type="InterPro" id="IPR027359">
    <property type="entry name" value="Volt_channel_dom_sf"/>
</dbReference>
<proteinExistence type="inferred from homology"/>
<keyword evidence="6 18" id="KW-0107">Calcium channel</keyword>
<evidence type="ECO:0000256" key="13">
    <source>
        <dbReference type="ARBA" id="ARBA00023157"/>
    </source>
</evidence>
<protein>
    <recommendedName>
        <fullName evidence="22">EF-hand domain-containing protein</fullName>
    </recommendedName>
</protein>
<feature type="binding site" evidence="18">
    <location>
        <position position="613"/>
    </location>
    <ligand>
        <name>Ca(2+)</name>
        <dbReference type="ChEBI" id="CHEBI:29108"/>
        <label>2</label>
    </ligand>
</feature>
<dbReference type="InterPro" id="IPR002048">
    <property type="entry name" value="EF_hand_dom"/>
</dbReference>
<evidence type="ECO:0000256" key="16">
    <source>
        <dbReference type="ARBA" id="ARBA00023303"/>
    </source>
</evidence>
<dbReference type="Pfam" id="PF08016">
    <property type="entry name" value="PKD_channel"/>
    <property type="match status" value="2"/>
</dbReference>